<comment type="caution">
    <text evidence="2">The sequence shown here is derived from an EMBL/GenBank/DDBJ whole genome shotgun (WGS) entry which is preliminary data.</text>
</comment>
<evidence type="ECO:0000313" key="2">
    <source>
        <dbReference type="EMBL" id="KAK8887547.1"/>
    </source>
</evidence>
<feature type="transmembrane region" description="Helical" evidence="1">
    <location>
        <begin position="824"/>
        <end position="847"/>
    </location>
</feature>
<dbReference type="SUPFAM" id="SSF51126">
    <property type="entry name" value="Pectin lyase-like"/>
    <property type="match status" value="1"/>
</dbReference>
<reference evidence="2 3" key="1">
    <citation type="submission" date="2024-04" db="EMBL/GenBank/DDBJ databases">
        <title>Tritrichomonas musculus Genome.</title>
        <authorList>
            <person name="Alves-Ferreira E."/>
            <person name="Grigg M."/>
            <person name="Lorenzi H."/>
            <person name="Galac M."/>
        </authorList>
    </citation>
    <scope>NUCLEOTIDE SEQUENCE [LARGE SCALE GENOMIC DNA]</scope>
    <source>
        <strain evidence="2 3">EAF2021</strain>
    </source>
</reference>
<protein>
    <recommendedName>
        <fullName evidence="4">Right handed beta helix domain-containing protein</fullName>
    </recommendedName>
</protein>
<organism evidence="2 3">
    <name type="scientific">Tritrichomonas musculus</name>
    <dbReference type="NCBI Taxonomy" id="1915356"/>
    <lineage>
        <taxon>Eukaryota</taxon>
        <taxon>Metamonada</taxon>
        <taxon>Parabasalia</taxon>
        <taxon>Tritrichomonadida</taxon>
        <taxon>Tritrichomonadidae</taxon>
        <taxon>Tritrichomonas</taxon>
    </lineage>
</organism>
<evidence type="ECO:0000256" key="1">
    <source>
        <dbReference type="SAM" id="Phobius"/>
    </source>
</evidence>
<evidence type="ECO:0000313" key="3">
    <source>
        <dbReference type="Proteomes" id="UP001470230"/>
    </source>
</evidence>
<evidence type="ECO:0008006" key="4">
    <source>
        <dbReference type="Google" id="ProtNLM"/>
    </source>
</evidence>
<proteinExistence type="predicted"/>
<keyword evidence="1" id="KW-1133">Transmembrane helix</keyword>
<accession>A0ABR2K9F6</accession>
<name>A0ABR2K9F6_9EUKA</name>
<dbReference type="InterPro" id="IPR011050">
    <property type="entry name" value="Pectin_lyase_fold/virulence"/>
</dbReference>
<sequence length="875" mass="99038">MISFYLFFVLAKQISLKSDEYFRDSIVVENTQNLKDYTMKFDCPISEGSVKINLVCPDQTKCNALGNGEKFWFKVNFQNNAYLSREVQDTNVHGTIHLSAFVKEDRIRYDPNTYTLSYYVDSQNIVFADYEDSTLKCPAPSPTPKVHYGSVIENTQNGKDYTMRFNCPVSEGSVKINLVCPDQTKCNALGNGEKFWFKVNFQNNAYLSREVQDTNVHGTIHLSAFVKEDRIRYDPNTYTLSYYVDSQNIVFADYEDSTLKCPAPSPTPKVHYGSVIENTQNGKDYTMRFNCPISEGSVKINLVCPDQTKCNALGNGEKFWFKVNFQNNAYLSREVQDTNVHGTIHLSAFVKEDRIRYDPNTYTLSYYVDSQNIVFADCEDTFLVCPAPTSTPRPTEIHYALIVDNTQNGKDYTMKFDCPISEGSVKINLVCPDQTKCNALGNGEKFWFKVNFQNNAYLSREVQDTNVHSTIHLSAFVKEDRIRYDPNTYTLSYYVDSQNIVFADYEDSTLICAPEATPKATQTPSTSPEIIIIDSFNLTSDGRLVYEEKEQQRARVILELNNFTGIKSNVQYGGAVYTVNMGFQCTDSFFDGCSSTSAGGAIYLSNEYDHINFFTLENIQFKENEAKYGGGAYIYSKSKNNNVDIHYCTFINNVASSEITSDNLYGGSSLYLIARKMKVRNSHFESNSGYDIRIVNNFNEKTSSSKSFYFVKSSDKIIIADCNFEVSKNTLCSLFFVRGNNGVPYEINRCSFTGDLGHNAYYIDGQTVSNNSPKLIVKKCNFASNFKKALNLDPMNDFLSVDLNDQFFNVYDPDINEMKASISAWKIIVAVVVPAAAIAAIATVVVVMKKRKQNCKEDNEKESEFNGNLINDTLL</sequence>
<keyword evidence="3" id="KW-1185">Reference proteome</keyword>
<keyword evidence="1" id="KW-0812">Transmembrane</keyword>
<keyword evidence="1" id="KW-0472">Membrane</keyword>
<gene>
    <name evidence="2" type="ORF">M9Y10_038596</name>
</gene>
<dbReference type="EMBL" id="JAPFFF010000006">
    <property type="protein sequence ID" value="KAK8887547.1"/>
    <property type="molecule type" value="Genomic_DNA"/>
</dbReference>
<dbReference type="Proteomes" id="UP001470230">
    <property type="component" value="Unassembled WGS sequence"/>
</dbReference>